<reference evidence="4" key="1">
    <citation type="journal article" date="2018" name="Algal Res.">
        <title>Characterization of plant carbon substrate utilization by Auxenochlorella protothecoides.</title>
        <authorList>
            <person name="Vogler B.W."/>
            <person name="Starkenburg S.R."/>
            <person name="Sudasinghe N."/>
            <person name="Schambach J.Y."/>
            <person name="Rollin J.A."/>
            <person name="Pattathil S."/>
            <person name="Barry A.N."/>
        </authorList>
    </citation>
    <scope>NUCLEOTIDE SEQUENCE [LARGE SCALE GENOMIC DNA]</scope>
    <source>
        <strain evidence="4">UTEX 25</strain>
    </source>
</reference>
<evidence type="ECO:0008006" key="5">
    <source>
        <dbReference type="Google" id="ProtNLM"/>
    </source>
</evidence>
<dbReference type="SUPFAM" id="SSF103473">
    <property type="entry name" value="MFS general substrate transporter"/>
    <property type="match status" value="1"/>
</dbReference>
<proteinExistence type="predicted"/>
<organism evidence="3 4">
    <name type="scientific">Auxenochlorella protothecoides</name>
    <name type="common">Green microalga</name>
    <name type="synonym">Chlorella protothecoides</name>
    <dbReference type="NCBI Taxonomy" id="3075"/>
    <lineage>
        <taxon>Eukaryota</taxon>
        <taxon>Viridiplantae</taxon>
        <taxon>Chlorophyta</taxon>
        <taxon>core chlorophytes</taxon>
        <taxon>Trebouxiophyceae</taxon>
        <taxon>Chlorellales</taxon>
        <taxon>Chlorellaceae</taxon>
        <taxon>Auxenochlorella</taxon>
    </lineage>
</organism>
<evidence type="ECO:0000256" key="2">
    <source>
        <dbReference type="SAM" id="Phobius"/>
    </source>
</evidence>
<accession>A0A3M7KUK8</accession>
<evidence type="ECO:0000313" key="3">
    <source>
        <dbReference type="EMBL" id="RMZ54221.1"/>
    </source>
</evidence>
<evidence type="ECO:0000313" key="4">
    <source>
        <dbReference type="Proteomes" id="UP000279271"/>
    </source>
</evidence>
<feature type="compositionally biased region" description="Low complexity" evidence="1">
    <location>
        <begin position="1"/>
        <end position="20"/>
    </location>
</feature>
<gene>
    <name evidence="3" type="ORF">APUTEX25_005377</name>
</gene>
<dbReference type="EMBL" id="QOKY01000183">
    <property type="protein sequence ID" value="RMZ54221.1"/>
    <property type="molecule type" value="Genomic_DNA"/>
</dbReference>
<dbReference type="AlphaFoldDB" id="A0A3M7KUK8"/>
<feature type="transmembrane region" description="Helical" evidence="2">
    <location>
        <begin position="84"/>
        <end position="108"/>
    </location>
</feature>
<keyword evidence="2" id="KW-1133">Transmembrane helix</keyword>
<comment type="caution">
    <text evidence="3">The sequence shown here is derived from an EMBL/GenBank/DDBJ whole genome shotgun (WGS) entry which is preliminary data.</text>
</comment>
<keyword evidence="2" id="KW-0812">Transmembrane</keyword>
<keyword evidence="2" id="KW-0472">Membrane</keyword>
<evidence type="ECO:0000256" key="1">
    <source>
        <dbReference type="SAM" id="MobiDB-lite"/>
    </source>
</evidence>
<name>A0A3M7KUK8_AUXPR</name>
<feature type="compositionally biased region" description="Low complexity" evidence="1">
    <location>
        <begin position="57"/>
        <end position="72"/>
    </location>
</feature>
<dbReference type="Proteomes" id="UP000279271">
    <property type="component" value="Unassembled WGS sequence"/>
</dbReference>
<sequence>MAAAAAGGRPPAGARLRPTASVRRGAQAAGHAWAPRPASWAAGVRAAAPAPPPLDSRWAPPRGRWPPRGAGPTHLDVAPKHAGLVWGAGSSAATAAGLLAVPVSGVVLEATGSWAAVFGLAAAIYALGAGLYWVWAGGEALLADG</sequence>
<dbReference type="Gene3D" id="1.20.1250.20">
    <property type="entry name" value="MFS general substrate transporter like domains"/>
    <property type="match status" value="1"/>
</dbReference>
<feature type="compositionally biased region" description="Low complexity" evidence="1">
    <location>
        <begin position="37"/>
        <end position="48"/>
    </location>
</feature>
<feature type="region of interest" description="Disordered" evidence="1">
    <location>
        <begin position="1"/>
        <end position="74"/>
    </location>
</feature>
<dbReference type="InterPro" id="IPR036259">
    <property type="entry name" value="MFS_trans_sf"/>
</dbReference>
<protein>
    <recommendedName>
        <fullName evidence="5">Major facilitator superfamily (MFS) profile domain-containing protein</fullName>
    </recommendedName>
</protein>
<feature type="transmembrane region" description="Helical" evidence="2">
    <location>
        <begin position="115"/>
        <end position="135"/>
    </location>
</feature>